<feature type="disulfide bond" evidence="4">
    <location>
        <begin position="540"/>
        <end position="583"/>
    </location>
</feature>
<dbReference type="Proteomes" id="UP000553648">
    <property type="component" value="Unassembled WGS sequence"/>
</dbReference>
<evidence type="ECO:0000256" key="4">
    <source>
        <dbReference type="PROSITE-ProRule" id="PRU00302"/>
    </source>
</evidence>
<dbReference type="InterPro" id="IPR051503">
    <property type="entry name" value="ComplSys_Reg/VirEntry_Med"/>
</dbReference>
<dbReference type="AlphaFoldDB" id="A0A7L1CW25"/>
<keyword evidence="1 4" id="KW-0768">Sushi</keyword>
<protein>
    <submittedName>
        <fullName evidence="7">F13B factor</fullName>
    </submittedName>
</protein>
<feature type="domain" description="Sushi" evidence="6">
    <location>
        <begin position="538"/>
        <end position="596"/>
    </location>
</feature>
<evidence type="ECO:0000256" key="1">
    <source>
        <dbReference type="ARBA" id="ARBA00022659"/>
    </source>
</evidence>
<dbReference type="CDD" id="cd00033">
    <property type="entry name" value="CCP"/>
    <property type="match status" value="5"/>
</dbReference>
<feature type="domain" description="Sushi" evidence="6">
    <location>
        <begin position="211"/>
        <end position="269"/>
    </location>
</feature>
<sequence>MKFTSCFFFLVTMCSGKLFAEDNPCNLPNIENGMIAPFYYSYKSHYFPMREGKKLSYSCMVGYTTETGTQDGRITCTAKGWSPVPRCYRKCNKPVLENGFFYSTEMYFKIHEKLGYKCNPGYHTPMGGTEDTAQCQPEGWSFQPRCTEKFESCQVPNLLHGSYLTAQQELQVNEVLLYRCDEGYRTAGGNTTEAAVCLPHGWSLTPRCMRITCPSLSAVDHGGFYPVKKIYEEGDVVHFFCEKHHSITEFDLIQCYDFGWHPDPPVCEDVKTKCPPPPLPPHSHIITVRRTYHNGDKVHVECQSTFEIRGSEEIWCEEGKWTSPPICIGTVDKQESEAAPSLEADAAVQANKTYHSEDRSKRTLLSYLKGTLQCRYRHFMINCTTFLLFSLLFKNACTCYRCECDKMQQDCTPPPVIKNGGVLGPLLASYKNGSSVEYGCERYHFLDGPTTVYCNQGNWTDQPNCLEPCTLDVTDMDSNNIELKWKQEVLIFRHGDLIEFECKQGYHFLQTTIPSPGRTQCDHGRLKYPKCVMQVPTEKCDSPPSIANGALTLPPLTQYENGSSVQYSCSDYYFLQGSETIYCSEGQWTSPPVCIEPCTLSKSEMEKNNVLLQGFYANQVYFYHGDYIGFYCKQNHFGAESGTTLFQVQCKRGQLPYPKCIER</sequence>
<dbReference type="PANTHER" id="PTHR45785:SF3">
    <property type="entry name" value="COAGULATION FACTOR XIII B CHAIN"/>
    <property type="match status" value="1"/>
</dbReference>
<dbReference type="Pfam" id="PF00084">
    <property type="entry name" value="Sushi"/>
    <property type="match status" value="7"/>
</dbReference>
<feature type="disulfide bond" evidence="4">
    <location>
        <begin position="411"/>
        <end position="454"/>
    </location>
</feature>
<evidence type="ECO:0000256" key="2">
    <source>
        <dbReference type="ARBA" id="ARBA00022729"/>
    </source>
</evidence>
<dbReference type="Gene3D" id="2.10.70.10">
    <property type="entry name" value="Complement Module, domain 1"/>
    <property type="match status" value="9"/>
</dbReference>
<feature type="signal peptide" evidence="5">
    <location>
        <begin position="1"/>
        <end position="20"/>
    </location>
</feature>
<dbReference type="PANTHER" id="PTHR45785">
    <property type="entry name" value="COMPLEMENT FACTOR H-RELATED"/>
    <property type="match status" value="1"/>
</dbReference>
<organism evidence="7 8">
    <name type="scientific">Serilophus lunatus</name>
    <name type="common">silver-breasted broadbill</name>
    <dbReference type="NCBI Taxonomy" id="239386"/>
    <lineage>
        <taxon>Eukaryota</taxon>
        <taxon>Metazoa</taxon>
        <taxon>Chordata</taxon>
        <taxon>Craniata</taxon>
        <taxon>Vertebrata</taxon>
        <taxon>Euteleostomi</taxon>
        <taxon>Archelosauria</taxon>
        <taxon>Archosauria</taxon>
        <taxon>Dinosauria</taxon>
        <taxon>Saurischia</taxon>
        <taxon>Theropoda</taxon>
        <taxon>Coelurosauria</taxon>
        <taxon>Aves</taxon>
        <taxon>Neognathae</taxon>
        <taxon>Neoaves</taxon>
        <taxon>Telluraves</taxon>
        <taxon>Australaves</taxon>
        <taxon>Passeriformes</taxon>
        <taxon>Eurylaimidae</taxon>
        <taxon>Serilophus</taxon>
    </lineage>
</organism>
<accession>A0A7L1CW25</accession>
<evidence type="ECO:0000256" key="3">
    <source>
        <dbReference type="ARBA" id="ARBA00023157"/>
    </source>
</evidence>
<dbReference type="SMART" id="SM00032">
    <property type="entry name" value="CCP"/>
    <property type="match status" value="7"/>
</dbReference>
<dbReference type="EMBL" id="VXBA01002284">
    <property type="protein sequence ID" value="NXM70257.1"/>
    <property type="molecule type" value="Genomic_DNA"/>
</dbReference>
<feature type="non-terminal residue" evidence="7">
    <location>
        <position position="1"/>
    </location>
</feature>
<reference evidence="7 8" key="1">
    <citation type="submission" date="2019-09" db="EMBL/GenBank/DDBJ databases">
        <title>Bird 10,000 Genomes (B10K) Project - Family phase.</title>
        <authorList>
            <person name="Zhang G."/>
        </authorList>
    </citation>
    <scope>NUCLEOTIDE SEQUENCE [LARGE SCALE GENOMIC DNA]</scope>
    <source>
        <strain evidence="7">B10K-DU-002-03</strain>
        <tissue evidence="7">Muscle</tissue>
    </source>
</reference>
<dbReference type="GO" id="GO:0007596">
    <property type="term" value="P:blood coagulation"/>
    <property type="evidence" value="ECO:0007669"/>
    <property type="project" value="TreeGrafter"/>
</dbReference>
<feature type="domain" description="Sushi" evidence="6">
    <location>
        <begin position="272"/>
        <end position="329"/>
    </location>
</feature>
<feature type="domain" description="Sushi" evidence="6">
    <location>
        <begin position="151"/>
        <end position="210"/>
    </location>
</feature>
<dbReference type="InterPro" id="IPR000436">
    <property type="entry name" value="Sushi_SCR_CCP_dom"/>
</dbReference>
<keyword evidence="3 4" id="KW-1015">Disulfide bond</keyword>
<feature type="domain" description="Sushi" evidence="6">
    <location>
        <begin position="89"/>
        <end position="148"/>
    </location>
</feature>
<feature type="non-terminal residue" evidence="7">
    <location>
        <position position="663"/>
    </location>
</feature>
<feature type="domain" description="Sushi" evidence="6">
    <location>
        <begin position="409"/>
        <end position="467"/>
    </location>
</feature>
<comment type="caution">
    <text evidence="7">The sequence shown here is derived from an EMBL/GenBank/DDBJ whole genome shotgun (WGS) entry which is preliminary data.</text>
</comment>
<evidence type="ECO:0000256" key="5">
    <source>
        <dbReference type="SAM" id="SignalP"/>
    </source>
</evidence>
<comment type="caution">
    <text evidence="4">Lacks conserved residue(s) required for the propagation of feature annotation.</text>
</comment>
<evidence type="ECO:0000313" key="8">
    <source>
        <dbReference type="Proteomes" id="UP000553648"/>
    </source>
</evidence>
<dbReference type="PROSITE" id="PS50923">
    <property type="entry name" value="SUSHI"/>
    <property type="match status" value="6"/>
</dbReference>
<dbReference type="InterPro" id="IPR035976">
    <property type="entry name" value="Sushi/SCR/CCP_sf"/>
</dbReference>
<keyword evidence="8" id="KW-1185">Reference proteome</keyword>
<dbReference type="OrthoDB" id="9984531at2759"/>
<evidence type="ECO:0000313" key="7">
    <source>
        <dbReference type="EMBL" id="NXM70257.1"/>
    </source>
</evidence>
<feature type="chain" id="PRO_5029776046" evidence="5">
    <location>
        <begin position="21"/>
        <end position="663"/>
    </location>
</feature>
<dbReference type="FunFam" id="2.10.70.10:FF:000054">
    <property type="entry name" value="Complement inhibitory factor H"/>
    <property type="match status" value="1"/>
</dbReference>
<proteinExistence type="predicted"/>
<gene>
    <name evidence="7" type="primary">F13b</name>
    <name evidence="7" type="ORF">SERLUN_R08526</name>
</gene>
<keyword evidence="2 5" id="KW-0732">Signal</keyword>
<dbReference type="SUPFAM" id="SSF57535">
    <property type="entry name" value="Complement control module/SCR domain"/>
    <property type="match status" value="9"/>
</dbReference>
<evidence type="ECO:0000259" key="6">
    <source>
        <dbReference type="PROSITE" id="PS50923"/>
    </source>
</evidence>
<name>A0A7L1CW25_9PASS</name>